<accession>A0ABM8J063</accession>
<evidence type="ECO:0000313" key="2">
    <source>
        <dbReference type="EMBL" id="BES82816.1"/>
    </source>
</evidence>
<evidence type="ECO:0000313" key="3">
    <source>
        <dbReference type="Proteomes" id="UP001341135"/>
    </source>
</evidence>
<reference evidence="2 3" key="1">
    <citation type="submission" date="2023-09" db="EMBL/GenBank/DDBJ databases">
        <title>Pyrofollis japonicus gen. nov. sp. nov., a novel member of the family Pyrodictiaceae isolated from the Iheya North hydrothermal field.</title>
        <authorList>
            <person name="Miyazaki U."/>
            <person name="Sanari M."/>
            <person name="Tame A."/>
            <person name="Kitajima M."/>
            <person name="Okamoto A."/>
            <person name="Sawayama S."/>
            <person name="Miyazaki J."/>
            <person name="Takai K."/>
            <person name="Nakagawa S."/>
        </authorList>
    </citation>
    <scope>NUCLEOTIDE SEQUENCE [LARGE SCALE GENOMIC DNA]</scope>
    <source>
        <strain evidence="2 3">AV2</strain>
    </source>
</reference>
<dbReference type="RefSeq" id="WP_338250499.1">
    <property type="nucleotide sequence ID" value="NZ_AP028907.1"/>
</dbReference>
<gene>
    <name evidence="2" type="ORF">PABY_23830</name>
</gene>
<proteinExistence type="predicted"/>
<keyword evidence="3" id="KW-1185">Reference proteome</keyword>
<name>A0ABM8J063_9CREN</name>
<keyword evidence="1" id="KW-0175">Coiled coil</keyword>
<feature type="coiled-coil region" evidence="1">
    <location>
        <begin position="37"/>
        <end position="64"/>
    </location>
</feature>
<organism evidence="2 3">
    <name type="scientific">Pyrodictium abyssi</name>
    <dbReference type="NCBI Taxonomy" id="54256"/>
    <lineage>
        <taxon>Archaea</taxon>
        <taxon>Thermoproteota</taxon>
        <taxon>Thermoprotei</taxon>
        <taxon>Desulfurococcales</taxon>
        <taxon>Pyrodictiaceae</taxon>
        <taxon>Pyrodictium</taxon>
    </lineage>
</organism>
<sequence length="78" mass="8958">MLGEDVAEELGLRHCERLVVTVEDEGATLHIRVLRARGGAVDALRELEEILRRVEEKRVRVDRIPERWELYEEGAGGH</sequence>
<dbReference type="GeneID" id="89290388"/>
<evidence type="ECO:0000256" key="1">
    <source>
        <dbReference type="SAM" id="Coils"/>
    </source>
</evidence>
<dbReference type="EMBL" id="AP028907">
    <property type="protein sequence ID" value="BES82816.1"/>
    <property type="molecule type" value="Genomic_DNA"/>
</dbReference>
<dbReference type="Proteomes" id="UP001341135">
    <property type="component" value="Chromosome"/>
</dbReference>
<protein>
    <submittedName>
        <fullName evidence="2">Uncharacterized protein</fullName>
    </submittedName>
</protein>